<dbReference type="KEGG" id="scor:J3U87_06895"/>
<evidence type="ECO:0000256" key="1">
    <source>
        <dbReference type="ARBA" id="ARBA00022553"/>
    </source>
</evidence>
<reference evidence="6" key="1">
    <citation type="submission" date="2021-03" db="EMBL/GenBank/DDBJ databases">
        <title>Acanthopleuribacteraceae sp. M133.</title>
        <authorList>
            <person name="Wang G."/>
        </authorList>
    </citation>
    <scope>NUCLEOTIDE SEQUENCE</scope>
    <source>
        <strain evidence="6">M133</strain>
    </source>
</reference>
<feature type="compositionally biased region" description="Acidic residues" evidence="4">
    <location>
        <begin position="610"/>
        <end position="620"/>
    </location>
</feature>
<evidence type="ECO:0000313" key="7">
    <source>
        <dbReference type="Proteomes" id="UP000663929"/>
    </source>
</evidence>
<dbReference type="RefSeq" id="WP_237382295.1">
    <property type="nucleotide sequence ID" value="NZ_CP071793.1"/>
</dbReference>
<dbReference type="Proteomes" id="UP000663929">
    <property type="component" value="Chromosome"/>
</dbReference>
<evidence type="ECO:0000259" key="5">
    <source>
        <dbReference type="PROSITE" id="PS50110"/>
    </source>
</evidence>
<dbReference type="Pfam" id="PF00072">
    <property type="entry name" value="Response_reg"/>
    <property type="match status" value="1"/>
</dbReference>
<dbReference type="AlphaFoldDB" id="A0A8A4TQC2"/>
<dbReference type="PANTHER" id="PTHR44591:SF14">
    <property type="entry name" value="PROTEIN PILG"/>
    <property type="match status" value="1"/>
</dbReference>
<feature type="compositionally biased region" description="Acidic residues" evidence="4">
    <location>
        <begin position="163"/>
        <end position="178"/>
    </location>
</feature>
<feature type="compositionally biased region" description="Low complexity" evidence="4">
    <location>
        <begin position="600"/>
        <end position="609"/>
    </location>
</feature>
<keyword evidence="1 3" id="KW-0597">Phosphoprotein</keyword>
<dbReference type="PANTHER" id="PTHR44591">
    <property type="entry name" value="STRESS RESPONSE REGULATOR PROTEIN 1"/>
    <property type="match status" value="1"/>
</dbReference>
<dbReference type="InterPro" id="IPR050595">
    <property type="entry name" value="Bact_response_regulator"/>
</dbReference>
<keyword evidence="7" id="KW-1185">Reference proteome</keyword>
<organism evidence="6 7">
    <name type="scientific">Sulfidibacter corallicola</name>
    <dbReference type="NCBI Taxonomy" id="2818388"/>
    <lineage>
        <taxon>Bacteria</taxon>
        <taxon>Pseudomonadati</taxon>
        <taxon>Acidobacteriota</taxon>
        <taxon>Holophagae</taxon>
        <taxon>Acanthopleuribacterales</taxon>
        <taxon>Acanthopleuribacteraceae</taxon>
        <taxon>Sulfidibacter</taxon>
    </lineage>
</organism>
<name>A0A8A4TQC2_SULCO</name>
<dbReference type="InterPro" id="IPR011006">
    <property type="entry name" value="CheY-like_superfamily"/>
</dbReference>
<gene>
    <name evidence="6" type="ORF">J3U87_06895</name>
</gene>
<feature type="compositionally biased region" description="Acidic residues" evidence="4">
    <location>
        <begin position="485"/>
        <end position="573"/>
    </location>
</feature>
<accession>A0A8A4TQC2</accession>
<feature type="compositionally biased region" description="Acidic residues" evidence="4">
    <location>
        <begin position="388"/>
        <end position="418"/>
    </location>
</feature>
<dbReference type="EMBL" id="CP071793">
    <property type="protein sequence ID" value="QTD52186.1"/>
    <property type="molecule type" value="Genomic_DNA"/>
</dbReference>
<feature type="region of interest" description="Disordered" evidence="4">
    <location>
        <begin position="156"/>
        <end position="178"/>
    </location>
</feature>
<feature type="region of interest" description="Disordered" evidence="4">
    <location>
        <begin position="592"/>
        <end position="653"/>
    </location>
</feature>
<feature type="compositionally biased region" description="Acidic residues" evidence="4">
    <location>
        <begin position="250"/>
        <end position="270"/>
    </location>
</feature>
<evidence type="ECO:0000256" key="2">
    <source>
        <dbReference type="ARBA" id="ARBA00023012"/>
    </source>
</evidence>
<evidence type="ECO:0000313" key="6">
    <source>
        <dbReference type="EMBL" id="QTD52186.1"/>
    </source>
</evidence>
<keyword evidence="2" id="KW-0902">Two-component regulatory system</keyword>
<feature type="compositionally biased region" description="Acidic residues" evidence="4">
    <location>
        <begin position="306"/>
        <end position="315"/>
    </location>
</feature>
<dbReference type="SUPFAM" id="SSF52172">
    <property type="entry name" value="CheY-like"/>
    <property type="match status" value="1"/>
</dbReference>
<dbReference type="PROSITE" id="PS50110">
    <property type="entry name" value="RESPONSE_REGULATORY"/>
    <property type="match status" value="1"/>
</dbReference>
<proteinExistence type="predicted"/>
<sequence length="776" mass="84010">MGKRVLLADDSATIQKLVEMALSDTDYDLTSVSDGQNAVDLLEEVQPDIILADAIMPMLDGYEVCRAVKSNPRFSHIPVVLLTGRFQPFDENRARSVEIDERVVKPFSQEQLISMIDRYVDRDQPMPQMVPEMAGADVDATVSVSPDVLTREAAEMRSADAPVEFEDTAVAEPLDDEDDFLSAEDFEMEEIEDDEVVEMADSGDPASDSNDFSAGFGDDLGDDEPLAASLDAGIDDSLSDTADQSMPVDANDDWSEPEALADDETDDGWGDTESLPTPTEAEFTPVESVGEEALPQASEAAFLPSEDLDEVEDDPTRDAVSASEEIEEAREAGFLPYEDEKTEDVSLVSAESNDGPIEFNDAGAASGNHAAFGAPVQELGEPLIPADASEDDTMELTTADLEEAGLDDLEDHELEEIDAAPSFADYSHDDPGIMDLDEGDLAEEHEDSDLPEEETQPLAAATEENDYDTAPVDRPVLDEQASAEFGEEDVLSLDEAPAEAEGDVPDAVLDDGEPELESELTEPDPEFTEPELTEAEPAEAEPVYDELDEDSLDLSGDDGSMDETGEVLDEPDELEIEEIEQPLLADEVEEIPAEEEPLGLEEAAPFEETAPAEEPLEEVDLNPLETEVSEESPLGEFAGGPGFDEPFEPAEDNPLDIQTEELDTEPVSAEMPLLDEVEEPVQPEAAPVAVAEQELAAPAPVAAATTGPIAEAMAEVAAGQLTEEQMDEIADRVADRVLEKLVPDNVREIVWQVVPELAEAMIKKRIYELEQSVEEE</sequence>
<dbReference type="Gene3D" id="3.40.50.2300">
    <property type="match status" value="1"/>
</dbReference>
<dbReference type="InterPro" id="IPR001789">
    <property type="entry name" value="Sig_transdc_resp-reg_receiver"/>
</dbReference>
<feature type="modified residue" description="4-aspartylphosphate" evidence="3">
    <location>
        <position position="53"/>
    </location>
</feature>
<feature type="region of interest" description="Disordered" evidence="4">
    <location>
        <begin position="199"/>
        <end position="573"/>
    </location>
</feature>
<evidence type="ECO:0000256" key="4">
    <source>
        <dbReference type="SAM" id="MobiDB-lite"/>
    </source>
</evidence>
<feature type="domain" description="Response regulatory" evidence="5">
    <location>
        <begin position="4"/>
        <end position="120"/>
    </location>
</feature>
<evidence type="ECO:0000256" key="3">
    <source>
        <dbReference type="PROSITE-ProRule" id="PRU00169"/>
    </source>
</evidence>
<feature type="compositionally biased region" description="Acidic residues" evidence="4">
    <location>
        <begin position="435"/>
        <end position="455"/>
    </location>
</feature>
<dbReference type="SMART" id="SM00448">
    <property type="entry name" value="REC"/>
    <property type="match status" value="1"/>
</dbReference>
<protein>
    <submittedName>
        <fullName evidence="6">Response regulator</fullName>
    </submittedName>
</protein>
<dbReference type="GO" id="GO:0000160">
    <property type="term" value="P:phosphorelay signal transduction system"/>
    <property type="evidence" value="ECO:0007669"/>
    <property type="project" value="UniProtKB-KW"/>
</dbReference>